<dbReference type="InterPro" id="IPR046982">
    <property type="entry name" value="BIN3/RVS161-like"/>
</dbReference>
<dbReference type="GO" id="GO:0008289">
    <property type="term" value="F:lipid binding"/>
    <property type="evidence" value="ECO:0007669"/>
    <property type="project" value="TreeGrafter"/>
</dbReference>
<dbReference type="PROSITE" id="PS51021">
    <property type="entry name" value="BAR"/>
    <property type="match status" value="1"/>
</dbReference>
<dbReference type="Gene3D" id="1.20.1270.60">
    <property type="entry name" value="Arfaptin homology (AH) domain/BAR domain"/>
    <property type="match status" value="1"/>
</dbReference>
<dbReference type="GO" id="GO:0051666">
    <property type="term" value="P:actin cortical patch localization"/>
    <property type="evidence" value="ECO:0007669"/>
    <property type="project" value="InterPro"/>
</dbReference>
<feature type="domain" description="BAR" evidence="12">
    <location>
        <begin position="9"/>
        <end position="230"/>
    </location>
</feature>
<keyword evidence="3" id="KW-0132">Cell division</keyword>
<feature type="compositionally biased region" description="Basic and acidic residues" evidence="11">
    <location>
        <begin position="225"/>
        <end position="239"/>
    </location>
</feature>
<evidence type="ECO:0000256" key="11">
    <source>
        <dbReference type="SAM" id="MobiDB-lite"/>
    </source>
</evidence>
<dbReference type="GO" id="GO:0048589">
    <property type="term" value="P:developmental growth"/>
    <property type="evidence" value="ECO:0007669"/>
    <property type="project" value="UniProtKB-ARBA"/>
</dbReference>
<keyword evidence="6" id="KW-0206">Cytoskeleton</keyword>
<name>A0A2K5SBE9_CEBIM</name>
<evidence type="ECO:0000256" key="5">
    <source>
        <dbReference type="ARBA" id="ARBA00023210"/>
    </source>
</evidence>
<dbReference type="SMART" id="SM00721">
    <property type="entry name" value="BAR"/>
    <property type="match status" value="1"/>
</dbReference>
<feature type="region of interest" description="Disordered" evidence="11">
    <location>
        <begin position="222"/>
        <end position="243"/>
    </location>
</feature>
<dbReference type="InterPro" id="IPR004148">
    <property type="entry name" value="BAR_dom"/>
</dbReference>
<dbReference type="PANTHER" id="PTHR47174:SF3">
    <property type="entry name" value="BRIDGING INTEGRATOR 3"/>
    <property type="match status" value="1"/>
</dbReference>
<evidence type="ECO:0000256" key="10">
    <source>
        <dbReference type="SAM" id="Coils"/>
    </source>
</evidence>
<dbReference type="SUPFAM" id="SSF103657">
    <property type="entry name" value="BAR/IMD domain-like"/>
    <property type="match status" value="1"/>
</dbReference>
<dbReference type="GO" id="GO:0051301">
    <property type="term" value="P:cell division"/>
    <property type="evidence" value="ECO:0007669"/>
    <property type="project" value="UniProtKB-KW"/>
</dbReference>
<accession>A0A2K5SBE9</accession>
<dbReference type="GO" id="GO:0015629">
    <property type="term" value="C:actin cytoskeleton"/>
    <property type="evidence" value="ECO:0007669"/>
    <property type="project" value="TreeGrafter"/>
</dbReference>
<keyword evidence="2" id="KW-0963">Cytoplasm</keyword>
<protein>
    <recommendedName>
        <fullName evidence="9">Bridging integrator 3</fullName>
    </recommendedName>
</protein>
<dbReference type="GeneTree" id="ENSGT00950000182882"/>
<proteinExistence type="predicted"/>
<evidence type="ECO:0000256" key="7">
    <source>
        <dbReference type="ARBA" id="ARBA00023306"/>
    </source>
</evidence>
<evidence type="ECO:0000313" key="13">
    <source>
        <dbReference type="Ensembl" id="ENSCCAP00000037715.1"/>
    </source>
</evidence>
<dbReference type="GO" id="GO:0097320">
    <property type="term" value="P:plasma membrane tubulation"/>
    <property type="evidence" value="ECO:0007669"/>
    <property type="project" value="TreeGrafter"/>
</dbReference>
<evidence type="ECO:0000256" key="8">
    <source>
        <dbReference type="ARBA" id="ARBA00059510"/>
    </source>
</evidence>
<evidence type="ECO:0000256" key="6">
    <source>
        <dbReference type="ARBA" id="ARBA00023212"/>
    </source>
</evidence>
<keyword evidence="14" id="KW-1185">Reference proteome</keyword>
<dbReference type="Proteomes" id="UP000233040">
    <property type="component" value="Unassembled WGS sequence"/>
</dbReference>
<dbReference type="InterPro" id="IPR027267">
    <property type="entry name" value="AH/BAR_dom_sf"/>
</dbReference>
<dbReference type="GO" id="GO:0006897">
    <property type="term" value="P:endocytosis"/>
    <property type="evidence" value="ECO:0007669"/>
    <property type="project" value="InterPro"/>
</dbReference>
<comment type="subcellular location">
    <subcellularLocation>
        <location evidence="1">Cytoplasm</location>
        <location evidence="1">Cytoskeleton</location>
    </subcellularLocation>
</comment>
<comment type="function">
    <text evidence="8">Involved in cytokinesis and septation where it has a role in the localization of F-actin.</text>
</comment>
<dbReference type="GO" id="GO:0005737">
    <property type="term" value="C:cytoplasm"/>
    <property type="evidence" value="ECO:0007669"/>
    <property type="project" value="InterPro"/>
</dbReference>
<evidence type="ECO:0000256" key="3">
    <source>
        <dbReference type="ARBA" id="ARBA00022618"/>
    </source>
</evidence>
<keyword evidence="5" id="KW-0717">Septation</keyword>
<dbReference type="STRING" id="9516.ENSCCAP00000037715"/>
<organism evidence="13 14">
    <name type="scientific">Cebus imitator</name>
    <name type="common">Panamanian white-faced capuchin</name>
    <name type="synonym">Cebus capucinus imitator</name>
    <dbReference type="NCBI Taxonomy" id="2715852"/>
    <lineage>
        <taxon>Eukaryota</taxon>
        <taxon>Metazoa</taxon>
        <taxon>Chordata</taxon>
        <taxon>Craniata</taxon>
        <taxon>Vertebrata</taxon>
        <taxon>Euteleostomi</taxon>
        <taxon>Mammalia</taxon>
        <taxon>Eutheria</taxon>
        <taxon>Euarchontoglires</taxon>
        <taxon>Primates</taxon>
        <taxon>Haplorrhini</taxon>
        <taxon>Platyrrhini</taxon>
        <taxon>Cebidae</taxon>
        <taxon>Cebinae</taxon>
        <taxon>Cebus</taxon>
    </lineage>
</organism>
<dbReference type="Ensembl" id="ENSCCAT00000055507.1">
    <property type="protein sequence ID" value="ENSCCAP00000037715.1"/>
    <property type="gene ID" value="ENSCCAG00000036706.1"/>
</dbReference>
<evidence type="ECO:0000256" key="4">
    <source>
        <dbReference type="ARBA" id="ARBA00023054"/>
    </source>
</evidence>
<reference evidence="13" key="1">
    <citation type="submission" date="2025-08" db="UniProtKB">
        <authorList>
            <consortium name="Ensembl"/>
        </authorList>
    </citation>
    <scope>IDENTIFICATION</scope>
</reference>
<keyword evidence="7" id="KW-0131">Cell cycle</keyword>
<feature type="coiled-coil region" evidence="10">
    <location>
        <begin position="127"/>
        <end position="154"/>
    </location>
</feature>
<sequence>MSWIPFKIGQPKKQIVPKTVERDFEREYGTLQQPRRLTDHKRKTFLPWELPPPPPCPAMSKSAMKISLDLLSNTLCEQDQDLLNMVTTLDTAVKRMDAFNLLVEKVNQIQKTVIEPLKKFGSGFPSLNMAVKRREQALQDCRRLQAKVEKHEEKKTGSALAKLHHAREELRPMWEDFEARNRQLLEETPCFYGSRLNYFQPTQVVYYSEMHKTFADLTQQLDQPGHSDKQQERENEAKLRSRPSPLWLMTEILADNK</sequence>
<keyword evidence="4 10" id="KW-0175">Coiled coil</keyword>
<evidence type="ECO:0000256" key="9">
    <source>
        <dbReference type="ARBA" id="ARBA00072988"/>
    </source>
</evidence>
<evidence type="ECO:0000313" key="14">
    <source>
        <dbReference type="Proteomes" id="UP000233040"/>
    </source>
</evidence>
<dbReference type="PANTHER" id="PTHR47174">
    <property type="entry name" value="BRIDGING INTEGRATOR 3"/>
    <property type="match status" value="1"/>
</dbReference>
<evidence type="ECO:0000259" key="12">
    <source>
        <dbReference type="PROSITE" id="PS51021"/>
    </source>
</evidence>
<reference evidence="13" key="2">
    <citation type="submission" date="2025-09" db="UniProtKB">
        <authorList>
            <consortium name="Ensembl"/>
        </authorList>
    </citation>
    <scope>IDENTIFICATION</scope>
</reference>
<dbReference type="Pfam" id="PF03114">
    <property type="entry name" value="BAR"/>
    <property type="match status" value="1"/>
</dbReference>
<evidence type="ECO:0000256" key="1">
    <source>
        <dbReference type="ARBA" id="ARBA00004245"/>
    </source>
</evidence>
<dbReference type="AlphaFoldDB" id="A0A2K5SBE9"/>
<dbReference type="FunFam" id="1.20.1270.60:FF:000028">
    <property type="entry name" value="Bridging integrator 3 homolog"/>
    <property type="match status" value="1"/>
</dbReference>
<evidence type="ECO:0000256" key="2">
    <source>
        <dbReference type="ARBA" id="ARBA00022490"/>
    </source>
</evidence>